<organism evidence="1 2">
    <name type="scientific">Phytophthora palmivora</name>
    <dbReference type="NCBI Taxonomy" id="4796"/>
    <lineage>
        <taxon>Eukaryota</taxon>
        <taxon>Sar</taxon>
        <taxon>Stramenopiles</taxon>
        <taxon>Oomycota</taxon>
        <taxon>Peronosporomycetes</taxon>
        <taxon>Peronosporales</taxon>
        <taxon>Peronosporaceae</taxon>
        <taxon>Phytophthora</taxon>
    </lineage>
</organism>
<gene>
    <name evidence="1" type="ORF">PHPALM_14287</name>
</gene>
<name>A0A2P4XV46_9STRA</name>
<reference evidence="1 2" key="1">
    <citation type="journal article" date="2017" name="Genome Biol. Evol.">
        <title>Phytophthora megakarya and P. palmivora, closely related causal agents of cacao black pod rot, underwent increases in genome sizes and gene numbers by different mechanisms.</title>
        <authorList>
            <person name="Ali S.S."/>
            <person name="Shao J."/>
            <person name="Lary D.J."/>
            <person name="Kronmiller B."/>
            <person name="Shen D."/>
            <person name="Strem M.D."/>
            <person name="Amoako-Attah I."/>
            <person name="Akrofi A.Y."/>
            <person name="Begoude B.A."/>
            <person name="Ten Hoopen G.M."/>
            <person name="Coulibaly K."/>
            <person name="Kebe B.I."/>
            <person name="Melnick R.L."/>
            <person name="Guiltinan M.J."/>
            <person name="Tyler B.M."/>
            <person name="Meinhardt L.W."/>
            <person name="Bailey B.A."/>
        </authorList>
    </citation>
    <scope>NUCLEOTIDE SEQUENCE [LARGE SCALE GENOMIC DNA]</scope>
    <source>
        <strain evidence="2">sbr112.9</strain>
    </source>
</reference>
<sequence>MKMLHQELSFLVRMYDRNYVPTVYSFMISETGGREQDPHQDYTPAAIAKVTNKYPGTIPCSMIVALEEGTKLKVFGGCYQNSDPARASVIELQPGWCILFRGDLIHCGVGYSKVNFRLHCYVTIEGVKFVPDIVAGVNEREFTCEHCGHQEATSARICQHRFYCSRNPEGHVRIRKNRPKEAPRKCLRCGKTYSAGGYRKHCKKSPPCMPTQDTTEL</sequence>
<dbReference type="Proteomes" id="UP000237271">
    <property type="component" value="Unassembled WGS sequence"/>
</dbReference>
<comment type="caution">
    <text evidence="1">The sequence shown here is derived from an EMBL/GenBank/DDBJ whole genome shotgun (WGS) entry which is preliminary data.</text>
</comment>
<accession>A0A2P4XV46</accession>
<proteinExistence type="predicted"/>
<protein>
    <recommendedName>
        <fullName evidence="3">C2H2-type domain-containing protein</fullName>
    </recommendedName>
</protein>
<evidence type="ECO:0008006" key="3">
    <source>
        <dbReference type="Google" id="ProtNLM"/>
    </source>
</evidence>
<dbReference type="OrthoDB" id="88488at2759"/>
<dbReference type="AlphaFoldDB" id="A0A2P4XV46"/>
<evidence type="ECO:0000313" key="2">
    <source>
        <dbReference type="Proteomes" id="UP000237271"/>
    </source>
</evidence>
<keyword evidence="2" id="KW-1185">Reference proteome</keyword>
<dbReference type="EMBL" id="NCKW01007868">
    <property type="protein sequence ID" value="POM69438.1"/>
    <property type="molecule type" value="Genomic_DNA"/>
</dbReference>
<evidence type="ECO:0000313" key="1">
    <source>
        <dbReference type="EMBL" id="POM69438.1"/>
    </source>
</evidence>